<reference evidence="3" key="1">
    <citation type="submission" date="2025-08" db="UniProtKB">
        <authorList>
            <consortium name="RefSeq"/>
        </authorList>
    </citation>
    <scope>IDENTIFICATION</scope>
    <source>
        <tissue evidence="3">Testes</tissue>
    </source>
</reference>
<dbReference type="Proteomes" id="UP000694865">
    <property type="component" value="Unplaced"/>
</dbReference>
<feature type="region of interest" description="Disordered" evidence="1">
    <location>
        <begin position="158"/>
        <end position="213"/>
    </location>
</feature>
<name>A0ABM0MRC3_SACKO</name>
<accession>A0ABM0MRC3</accession>
<evidence type="ECO:0000313" key="3">
    <source>
        <dbReference type="RefSeq" id="XP_006822564.1"/>
    </source>
</evidence>
<dbReference type="GeneID" id="102809658"/>
<protein>
    <submittedName>
        <fullName evidence="3">Myosin-11-like</fullName>
    </submittedName>
</protein>
<evidence type="ECO:0000256" key="1">
    <source>
        <dbReference type="SAM" id="MobiDB-lite"/>
    </source>
</evidence>
<keyword evidence="2" id="KW-1185">Reference proteome</keyword>
<evidence type="ECO:0000313" key="2">
    <source>
        <dbReference type="Proteomes" id="UP000694865"/>
    </source>
</evidence>
<feature type="compositionally biased region" description="Acidic residues" evidence="1">
    <location>
        <begin position="165"/>
        <end position="174"/>
    </location>
</feature>
<dbReference type="RefSeq" id="XP_006822564.1">
    <property type="nucleotide sequence ID" value="XM_006822501.1"/>
</dbReference>
<proteinExistence type="predicted"/>
<feature type="region of interest" description="Disordered" evidence="1">
    <location>
        <begin position="17"/>
        <end position="39"/>
    </location>
</feature>
<sequence>MSNSVAKGETVRRIAEQLGKTVAPTESSTKNGGEFDEEGKMIEKEKEILNSTENAFLEKIRLQRRISMVNKIHTQRERLQTEKSYLNKMLSDLRAHRLELKDKKMLCREPAEKRKLDNNFREIDLEINQTEEELQVVNAQLEKLTLDLDDAREEMDISLETMSGDSEDYFDCQEEGSSQLSNKSSKHNNTESSSERRKPVLQHAKMFEAMARK</sequence>
<organism evidence="2 3">
    <name type="scientific">Saccoglossus kowalevskii</name>
    <name type="common">Acorn worm</name>
    <dbReference type="NCBI Taxonomy" id="10224"/>
    <lineage>
        <taxon>Eukaryota</taxon>
        <taxon>Metazoa</taxon>
        <taxon>Hemichordata</taxon>
        <taxon>Enteropneusta</taxon>
        <taxon>Harrimaniidae</taxon>
        <taxon>Saccoglossus</taxon>
    </lineage>
</organism>
<gene>
    <name evidence="3" type="primary">LOC102809658</name>
</gene>